<evidence type="ECO:0000259" key="7">
    <source>
        <dbReference type="Pfam" id="PF08281"/>
    </source>
</evidence>
<feature type="domain" description="RNA polymerase sigma factor 70 region 4 type 2" evidence="7">
    <location>
        <begin position="147"/>
        <end position="190"/>
    </location>
</feature>
<keyword evidence="2" id="KW-0805">Transcription regulation</keyword>
<dbReference type="EMBL" id="JAUSYP010000001">
    <property type="protein sequence ID" value="MDQ0748053.1"/>
    <property type="molecule type" value="Genomic_DNA"/>
</dbReference>
<evidence type="ECO:0000256" key="1">
    <source>
        <dbReference type="ARBA" id="ARBA00010641"/>
    </source>
</evidence>
<comment type="caution">
    <text evidence="8">The sequence shown here is derived from an EMBL/GenBank/DDBJ whole genome shotgun (WGS) entry which is preliminary data.</text>
</comment>
<dbReference type="CDD" id="cd06171">
    <property type="entry name" value="Sigma70_r4"/>
    <property type="match status" value="1"/>
</dbReference>
<name>A0ABU0QL01_9ACTN</name>
<keyword evidence="9" id="KW-1185">Reference proteome</keyword>
<dbReference type="InterPro" id="IPR039425">
    <property type="entry name" value="RNA_pol_sigma-70-like"/>
</dbReference>
<accession>A0ABU0QL01</accession>
<dbReference type="SUPFAM" id="SSF88946">
    <property type="entry name" value="Sigma2 domain of RNA polymerase sigma factors"/>
    <property type="match status" value="1"/>
</dbReference>
<dbReference type="InterPro" id="IPR007627">
    <property type="entry name" value="RNA_pol_sigma70_r2"/>
</dbReference>
<dbReference type="Pfam" id="PF04542">
    <property type="entry name" value="Sigma70_r2"/>
    <property type="match status" value="1"/>
</dbReference>
<feature type="compositionally biased region" description="Pro residues" evidence="5">
    <location>
        <begin position="328"/>
        <end position="340"/>
    </location>
</feature>
<dbReference type="NCBIfam" id="TIGR02937">
    <property type="entry name" value="sigma70-ECF"/>
    <property type="match status" value="1"/>
</dbReference>
<dbReference type="InterPro" id="IPR013249">
    <property type="entry name" value="RNA_pol_sigma70_r4_t2"/>
</dbReference>
<keyword evidence="4" id="KW-0804">Transcription</keyword>
<comment type="similarity">
    <text evidence="1">Belongs to the sigma-70 factor family. ECF subfamily.</text>
</comment>
<dbReference type="Proteomes" id="UP001232755">
    <property type="component" value="Unassembled WGS sequence"/>
</dbReference>
<dbReference type="InterPro" id="IPR013324">
    <property type="entry name" value="RNA_pol_sigma_r3/r4-like"/>
</dbReference>
<sequence>MSPHPPDSTRPVGEREGALMATDMPADMPAETPAVVTAADERWRRMWSHREHLLKVARRRSMSAEDAEDAVHEAMLRAAERPDLDDERLAAWLTTVTMRLCVDRYRQVNREAEVRTSPTLIAPGPVPVEEAVCDRAEARWLAVRSGELPARQAEALRLKSEDLDVGQVAVRMGLSYRTVESLLARARRTLRQSLAATFGVALFLIGWGRPRGVGRAQSVAVASTAASLVVAGFVLPYALDGGGGGGGTAPRPAVASPGAETLRPDGGGGGRTPRGSEPTAAAADRRAAGSPADGDESFLPLSVPSLSAVPGVPNIPDVPDFPVAPLPVLPAPEVPQVPDVPKPEVPDLPVEPSAVPTDTAVPAVPEAPEDPEAPATPSASLPEPTVRPLP</sequence>
<evidence type="ECO:0000256" key="5">
    <source>
        <dbReference type="SAM" id="MobiDB-lite"/>
    </source>
</evidence>
<feature type="compositionally biased region" description="Low complexity" evidence="5">
    <location>
        <begin position="352"/>
        <end position="366"/>
    </location>
</feature>
<feature type="domain" description="RNA polymerase sigma-70 region 2" evidence="6">
    <location>
        <begin position="48"/>
        <end position="110"/>
    </location>
</feature>
<dbReference type="InterPro" id="IPR013325">
    <property type="entry name" value="RNA_pol_sigma_r2"/>
</dbReference>
<organism evidence="8 9">
    <name type="scientific">Streptomyces africanus</name>
    <dbReference type="NCBI Taxonomy" id="231024"/>
    <lineage>
        <taxon>Bacteria</taxon>
        <taxon>Bacillati</taxon>
        <taxon>Actinomycetota</taxon>
        <taxon>Actinomycetes</taxon>
        <taxon>Kitasatosporales</taxon>
        <taxon>Streptomycetaceae</taxon>
        <taxon>Streptomyces</taxon>
    </lineage>
</organism>
<dbReference type="SUPFAM" id="SSF88659">
    <property type="entry name" value="Sigma3 and sigma4 domains of RNA polymerase sigma factors"/>
    <property type="match status" value="1"/>
</dbReference>
<keyword evidence="3" id="KW-0731">Sigma factor</keyword>
<feature type="region of interest" description="Disordered" evidence="5">
    <location>
        <begin position="244"/>
        <end position="299"/>
    </location>
</feature>
<gene>
    <name evidence="8" type="ORF">QF034_002284</name>
</gene>
<proteinExistence type="inferred from homology"/>
<dbReference type="InterPro" id="IPR036388">
    <property type="entry name" value="WH-like_DNA-bd_sf"/>
</dbReference>
<evidence type="ECO:0000313" key="9">
    <source>
        <dbReference type="Proteomes" id="UP001232755"/>
    </source>
</evidence>
<protein>
    <submittedName>
        <fullName evidence="8">RNA polymerase sigma factor (Sigma-70 family)</fullName>
    </submittedName>
</protein>
<dbReference type="Pfam" id="PF08281">
    <property type="entry name" value="Sigma70_r4_2"/>
    <property type="match status" value="1"/>
</dbReference>
<dbReference type="InterPro" id="IPR014284">
    <property type="entry name" value="RNA_pol_sigma-70_dom"/>
</dbReference>
<reference evidence="8 9" key="1">
    <citation type="submission" date="2023-07" db="EMBL/GenBank/DDBJ databases">
        <title>Comparative genomics of wheat-associated soil bacteria to identify genetic determinants of phenazine resistance.</title>
        <authorList>
            <person name="Mouncey N."/>
        </authorList>
    </citation>
    <scope>NUCLEOTIDE SEQUENCE [LARGE SCALE GENOMIC DNA]</scope>
    <source>
        <strain evidence="8 9">B3I12</strain>
    </source>
</reference>
<dbReference type="Gene3D" id="1.10.1740.10">
    <property type="match status" value="1"/>
</dbReference>
<feature type="region of interest" description="Disordered" evidence="5">
    <location>
        <begin position="328"/>
        <end position="390"/>
    </location>
</feature>
<evidence type="ECO:0000259" key="6">
    <source>
        <dbReference type="Pfam" id="PF04542"/>
    </source>
</evidence>
<dbReference type="PANTHER" id="PTHR43133">
    <property type="entry name" value="RNA POLYMERASE ECF-TYPE SIGMA FACTO"/>
    <property type="match status" value="1"/>
</dbReference>
<dbReference type="PANTHER" id="PTHR43133:SF25">
    <property type="entry name" value="RNA POLYMERASE SIGMA FACTOR RFAY-RELATED"/>
    <property type="match status" value="1"/>
</dbReference>
<evidence type="ECO:0000256" key="3">
    <source>
        <dbReference type="ARBA" id="ARBA00023082"/>
    </source>
</evidence>
<evidence type="ECO:0000256" key="2">
    <source>
        <dbReference type="ARBA" id="ARBA00023015"/>
    </source>
</evidence>
<evidence type="ECO:0000313" key="8">
    <source>
        <dbReference type="EMBL" id="MDQ0748053.1"/>
    </source>
</evidence>
<feature type="compositionally biased region" description="Low complexity" evidence="5">
    <location>
        <begin position="273"/>
        <end position="292"/>
    </location>
</feature>
<evidence type="ECO:0000256" key="4">
    <source>
        <dbReference type="ARBA" id="ARBA00023163"/>
    </source>
</evidence>
<dbReference type="Gene3D" id="1.10.10.10">
    <property type="entry name" value="Winged helix-like DNA-binding domain superfamily/Winged helix DNA-binding domain"/>
    <property type="match status" value="1"/>
</dbReference>